<dbReference type="RefSeq" id="XP_069310059.1">
    <property type="nucleotide sequence ID" value="XM_069448796.1"/>
</dbReference>
<organism evidence="2 3">
    <name type="scientific">Alternaria dauci</name>
    <dbReference type="NCBI Taxonomy" id="48095"/>
    <lineage>
        <taxon>Eukaryota</taxon>
        <taxon>Fungi</taxon>
        <taxon>Dikarya</taxon>
        <taxon>Ascomycota</taxon>
        <taxon>Pezizomycotina</taxon>
        <taxon>Dothideomycetes</taxon>
        <taxon>Pleosporomycetidae</taxon>
        <taxon>Pleosporales</taxon>
        <taxon>Pleosporineae</taxon>
        <taxon>Pleosporaceae</taxon>
        <taxon>Alternaria</taxon>
        <taxon>Alternaria sect. Porri</taxon>
    </lineage>
</organism>
<protein>
    <recommendedName>
        <fullName evidence="1">Methyltransferase domain-containing protein</fullName>
    </recommendedName>
</protein>
<dbReference type="SUPFAM" id="SSF53335">
    <property type="entry name" value="S-adenosyl-L-methionine-dependent methyltransferases"/>
    <property type="match status" value="1"/>
</dbReference>
<dbReference type="InterPro" id="IPR029063">
    <property type="entry name" value="SAM-dependent_MTases_sf"/>
</dbReference>
<dbReference type="GeneID" id="96083834"/>
<dbReference type="Proteomes" id="UP001578633">
    <property type="component" value="Chromosome 2"/>
</dbReference>
<dbReference type="Gene3D" id="3.40.50.150">
    <property type="entry name" value="Vaccinia Virus protein VP39"/>
    <property type="match status" value="1"/>
</dbReference>
<feature type="domain" description="Methyltransferase" evidence="1">
    <location>
        <begin position="4"/>
        <end position="126"/>
    </location>
</feature>
<dbReference type="InterPro" id="IPR025714">
    <property type="entry name" value="Methyltranfer_dom"/>
</dbReference>
<evidence type="ECO:0000313" key="3">
    <source>
        <dbReference type="Proteomes" id="UP001578633"/>
    </source>
</evidence>
<proteinExistence type="predicted"/>
<evidence type="ECO:0000259" key="1">
    <source>
        <dbReference type="Pfam" id="PF13847"/>
    </source>
</evidence>
<accession>A0ABR3UTR9</accession>
<dbReference type="PANTHER" id="PTHR43591">
    <property type="entry name" value="METHYLTRANSFERASE"/>
    <property type="match status" value="1"/>
</dbReference>
<dbReference type="Pfam" id="PF13847">
    <property type="entry name" value="Methyltransf_31"/>
    <property type="match status" value="1"/>
</dbReference>
<sequence length="346" mass="37870">MKTSKGQHVLVTACGPGTDVLAIAQIVGPSGRIVGFDLDKHSIGQAREALEKQPDLEPYVQFHVADVHDLSMFAGQTFDAIHCNASYHWFTNKPLFLAQAATVAKPGTVIGIATQDRTFQPPLLDIRTEVLAELGEDATNFVFHPTPAELQRDLSTAGFGDAKLLGYYGTWRFRRYSYENLQIVARTKDAVGVGKGPVLGEKGVNVPACILEAFTCTYLDKVKVEGEDGEAVIRWRKISCAISLQVYVSRGLLVFSNPQYDGWLRQSPSYVYTTVAFFNGQLIPLSAAPVFPSPAQLYNPTGLFCVALKYCKSIHCWVPVLAARAIRPSAMAFHVCCSLPATHSRT</sequence>
<dbReference type="CDD" id="cd02440">
    <property type="entry name" value="AdoMet_MTases"/>
    <property type="match status" value="1"/>
</dbReference>
<reference evidence="2 3" key="1">
    <citation type="submission" date="2024-09" db="EMBL/GenBank/DDBJ databases">
        <title>T2T genomes of carrot and Alternaria dauci and their utility for understanding host-pathogen interaction during carrot leaf blight disease.</title>
        <authorList>
            <person name="Liu W."/>
            <person name="Xu S."/>
            <person name="Ou C."/>
            <person name="Liu X."/>
            <person name="Zhuang F."/>
            <person name="Deng X.W."/>
        </authorList>
    </citation>
    <scope>NUCLEOTIDE SEQUENCE [LARGE SCALE GENOMIC DNA]</scope>
    <source>
        <strain evidence="2 3">A2016</strain>
    </source>
</reference>
<keyword evidence="3" id="KW-1185">Reference proteome</keyword>
<comment type="caution">
    <text evidence="2">The sequence shown here is derived from an EMBL/GenBank/DDBJ whole genome shotgun (WGS) entry which is preliminary data.</text>
</comment>
<dbReference type="EMBL" id="JBHGVX010000002">
    <property type="protein sequence ID" value="KAL1799475.1"/>
    <property type="molecule type" value="Genomic_DNA"/>
</dbReference>
<name>A0ABR3UTR9_9PLEO</name>
<evidence type="ECO:0000313" key="2">
    <source>
        <dbReference type="EMBL" id="KAL1799475.1"/>
    </source>
</evidence>
<gene>
    <name evidence="2" type="ORF">ACET3X_003512</name>
</gene>